<feature type="domain" description="Xylose isomerase-like TIM barrel" evidence="1">
    <location>
        <begin position="10"/>
        <end position="112"/>
    </location>
</feature>
<dbReference type="EMBL" id="BARS01008812">
    <property type="protein sequence ID" value="GAF67389.1"/>
    <property type="molecule type" value="Genomic_DNA"/>
</dbReference>
<comment type="caution">
    <text evidence="2">The sequence shown here is derived from an EMBL/GenBank/DDBJ whole genome shotgun (WGS) entry which is preliminary data.</text>
</comment>
<dbReference type="Pfam" id="PF01261">
    <property type="entry name" value="AP_endonuc_2"/>
    <property type="match status" value="1"/>
</dbReference>
<proteinExistence type="predicted"/>
<gene>
    <name evidence="2" type="ORF">S01H1_16721</name>
</gene>
<dbReference type="InterPro" id="IPR036237">
    <property type="entry name" value="Xyl_isomerase-like_sf"/>
</dbReference>
<name>X0REN1_9ZZZZ</name>
<organism evidence="2">
    <name type="scientific">marine sediment metagenome</name>
    <dbReference type="NCBI Taxonomy" id="412755"/>
    <lineage>
        <taxon>unclassified sequences</taxon>
        <taxon>metagenomes</taxon>
        <taxon>ecological metagenomes</taxon>
    </lineage>
</organism>
<dbReference type="Gene3D" id="3.20.20.150">
    <property type="entry name" value="Divalent-metal-dependent TIM barrel enzymes"/>
    <property type="match status" value="1"/>
</dbReference>
<dbReference type="InterPro" id="IPR013022">
    <property type="entry name" value="Xyl_isomerase-like_TIM-brl"/>
</dbReference>
<evidence type="ECO:0000313" key="2">
    <source>
        <dbReference type="EMBL" id="GAF67389.1"/>
    </source>
</evidence>
<feature type="non-terminal residue" evidence="2">
    <location>
        <position position="1"/>
    </location>
</feature>
<protein>
    <recommendedName>
        <fullName evidence="1">Xylose isomerase-like TIM barrel domain-containing protein</fullName>
    </recommendedName>
</protein>
<accession>X0REN1</accession>
<reference evidence="2" key="1">
    <citation type="journal article" date="2014" name="Front. Microbiol.">
        <title>High frequency of phylogenetically diverse reductive dehalogenase-homologous genes in deep subseafloor sedimentary metagenomes.</title>
        <authorList>
            <person name="Kawai M."/>
            <person name="Futagami T."/>
            <person name="Toyoda A."/>
            <person name="Takaki Y."/>
            <person name="Nishi S."/>
            <person name="Hori S."/>
            <person name="Arai W."/>
            <person name="Tsubouchi T."/>
            <person name="Morono Y."/>
            <person name="Uchiyama I."/>
            <person name="Ito T."/>
            <person name="Fujiyama A."/>
            <person name="Inagaki F."/>
            <person name="Takami H."/>
        </authorList>
    </citation>
    <scope>NUCLEOTIDE SEQUENCE</scope>
    <source>
        <strain evidence="2">Expedition CK06-06</strain>
    </source>
</reference>
<sequence length="129" mass="14704">IAIENIQFPLEATIKIIKKLKTKLCIDTAHLLGGFSGNHDLLEITEKNLDITAEIHLQDFNDKNLFSDHSALGTGKNFPPEFLNLIHQKNFKGPVVFELTKDETIKSIKYIRENAPQIKIPDIKDQSFY</sequence>
<dbReference type="SUPFAM" id="SSF51658">
    <property type="entry name" value="Xylose isomerase-like"/>
    <property type="match status" value="1"/>
</dbReference>
<dbReference type="AlphaFoldDB" id="X0REN1"/>
<evidence type="ECO:0000259" key="1">
    <source>
        <dbReference type="Pfam" id="PF01261"/>
    </source>
</evidence>